<comment type="caution">
    <text evidence="1">The sequence shown here is derived from an EMBL/GenBank/DDBJ whole genome shotgun (WGS) entry which is preliminary data.</text>
</comment>
<dbReference type="Proteomes" id="UP000186922">
    <property type="component" value="Unassembled WGS sequence"/>
</dbReference>
<sequence length="58" mass="6469">MGRSKFICNNNGNGMMTLFSGHHNQEVMLFHLVIGKSESVKAEKGMTKTNVKKESNLD</sequence>
<dbReference type="EMBL" id="BDGG01000002">
    <property type="protein sequence ID" value="GAU93101.1"/>
    <property type="molecule type" value="Genomic_DNA"/>
</dbReference>
<protein>
    <submittedName>
        <fullName evidence="1">Uncharacterized protein</fullName>
    </submittedName>
</protein>
<name>A0A1D1UUF9_RAMVA</name>
<reference evidence="1 2" key="1">
    <citation type="journal article" date="2016" name="Nat. Commun.">
        <title>Extremotolerant tardigrade genome and improved radiotolerance of human cultured cells by tardigrade-unique protein.</title>
        <authorList>
            <person name="Hashimoto T."/>
            <person name="Horikawa D.D."/>
            <person name="Saito Y."/>
            <person name="Kuwahara H."/>
            <person name="Kozuka-Hata H."/>
            <person name="Shin-I T."/>
            <person name="Minakuchi Y."/>
            <person name="Ohishi K."/>
            <person name="Motoyama A."/>
            <person name="Aizu T."/>
            <person name="Enomoto A."/>
            <person name="Kondo K."/>
            <person name="Tanaka S."/>
            <person name="Hara Y."/>
            <person name="Koshikawa S."/>
            <person name="Sagara H."/>
            <person name="Miura T."/>
            <person name="Yokobori S."/>
            <person name="Miyagawa K."/>
            <person name="Suzuki Y."/>
            <person name="Kubo T."/>
            <person name="Oyama M."/>
            <person name="Kohara Y."/>
            <person name="Fujiyama A."/>
            <person name="Arakawa K."/>
            <person name="Katayama T."/>
            <person name="Toyoda A."/>
            <person name="Kunieda T."/>
        </authorList>
    </citation>
    <scope>NUCLEOTIDE SEQUENCE [LARGE SCALE GENOMIC DNA]</scope>
    <source>
        <strain evidence="1 2">YOKOZUNA-1</strain>
    </source>
</reference>
<evidence type="ECO:0000313" key="1">
    <source>
        <dbReference type="EMBL" id="GAU93101.1"/>
    </source>
</evidence>
<evidence type="ECO:0000313" key="2">
    <source>
        <dbReference type="Proteomes" id="UP000186922"/>
    </source>
</evidence>
<gene>
    <name evidence="1" type="primary">RvY_05088-1</name>
    <name evidence="1" type="synonym">RvY_05088.1</name>
    <name evidence="1" type="ORF">RvY_05088</name>
</gene>
<dbReference type="AlphaFoldDB" id="A0A1D1UUF9"/>
<organism evidence="1 2">
    <name type="scientific">Ramazzottius varieornatus</name>
    <name type="common">Water bear</name>
    <name type="synonym">Tardigrade</name>
    <dbReference type="NCBI Taxonomy" id="947166"/>
    <lineage>
        <taxon>Eukaryota</taxon>
        <taxon>Metazoa</taxon>
        <taxon>Ecdysozoa</taxon>
        <taxon>Tardigrada</taxon>
        <taxon>Eutardigrada</taxon>
        <taxon>Parachela</taxon>
        <taxon>Hypsibioidea</taxon>
        <taxon>Ramazzottiidae</taxon>
        <taxon>Ramazzottius</taxon>
    </lineage>
</organism>
<accession>A0A1D1UUF9</accession>
<keyword evidence="2" id="KW-1185">Reference proteome</keyword>
<proteinExistence type="predicted"/>